<feature type="transmembrane region" description="Helical" evidence="1">
    <location>
        <begin position="165"/>
        <end position="187"/>
    </location>
</feature>
<feature type="transmembrane region" description="Helical" evidence="1">
    <location>
        <begin position="58"/>
        <end position="76"/>
    </location>
</feature>
<feature type="transmembrane region" description="Helical" evidence="1">
    <location>
        <begin position="32"/>
        <end position="52"/>
    </location>
</feature>
<dbReference type="AlphaFoldDB" id="A0A2N7ATD5"/>
<evidence type="ECO:0000313" key="2">
    <source>
        <dbReference type="EMBL" id="PMD69159.1"/>
    </source>
</evidence>
<keyword evidence="1" id="KW-1133">Transmembrane helix</keyword>
<dbReference type="RefSeq" id="WP_102196426.1">
    <property type="nucleotide sequence ID" value="NZ_NIPR01000030.1"/>
</dbReference>
<gene>
    <name evidence="2" type="ORF">CBP76_08250</name>
</gene>
<dbReference type="OrthoDB" id="7995400at2"/>
<evidence type="ECO:0008006" key="4">
    <source>
        <dbReference type="Google" id="ProtNLM"/>
    </source>
</evidence>
<dbReference type="EMBL" id="NIPR01000030">
    <property type="protein sequence ID" value="PMD69159.1"/>
    <property type="molecule type" value="Genomic_DNA"/>
</dbReference>
<keyword evidence="1" id="KW-0812">Transmembrane</keyword>
<sequence>MNYWLLTITFLSVNLDFFFMLLFLLKKYKLSNVLLGYLIGIIILLTASFTIGKILATLLPEWTLGILGILPIYLAFHDNDDDHSKKTTHHSDTVTVLITYLSVCAGCNLSIFLPVLANESNIDFLITLVFISVLTIIIVFIIKLIANIHLVSIIMKNYGEKLMKFCYVLIGLYVFWDSGLISHLLAII</sequence>
<keyword evidence="1" id="KW-0472">Membrane</keyword>
<dbReference type="Pfam" id="PF03596">
    <property type="entry name" value="Cad"/>
    <property type="match status" value="1"/>
</dbReference>
<accession>A0A2N7ATD5</accession>
<organism evidence="2 3">
    <name type="scientific">Companilactobacillus nuruki</name>
    <dbReference type="NCBI Taxonomy" id="1993540"/>
    <lineage>
        <taxon>Bacteria</taxon>
        <taxon>Bacillati</taxon>
        <taxon>Bacillota</taxon>
        <taxon>Bacilli</taxon>
        <taxon>Lactobacillales</taxon>
        <taxon>Lactobacillaceae</taxon>
        <taxon>Companilactobacillus</taxon>
    </lineage>
</organism>
<feature type="transmembrane region" description="Helical" evidence="1">
    <location>
        <begin position="97"/>
        <end position="116"/>
    </location>
</feature>
<comment type="caution">
    <text evidence="2">The sequence shown here is derived from an EMBL/GenBank/DDBJ whole genome shotgun (WGS) entry which is preliminary data.</text>
</comment>
<name>A0A2N7ATD5_9LACO</name>
<keyword evidence="3" id="KW-1185">Reference proteome</keyword>
<reference evidence="2 3" key="1">
    <citation type="submission" date="2017-05" db="EMBL/GenBank/DDBJ databases">
        <title>Lactobacillus nurukis nov., sp. nov., isolated from nuruk.</title>
        <authorList>
            <person name="Kim S.-J."/>
        </authorList>
    </citation>
    <scope>NUCLEOTIDE SEQUENCE [LARGE SCALE GENOMIC DNA]</scope>
    <source>
        <strain evidence="2 3">SYF10-1a</strain>
    </source>
</reference>
<feature type="transmembrane region" description="Helical" evidence="1">
    <location>
        <begin position="6"/>
        <end position="25"/>
    </location>
</feature>
<evidence type="ECO:0000313" key="3">
    <source>
        <dbReference type="Proteomes" id="UP000235649"/>
    </source>
</evidence>
<dbReference type="InterPro" id="IPR004676">
    <property type="entry name" value="Cd-R_transporter"/>
</dbReference>
<dbReference type="Proteomes" id="UP000235649">
    <property type="component" value="Unassembled WGS sequence"/>
</dbReference>
<protein>
    <recommendedName>
        <fullName evidence="4">Permease</fullName>
    </recommendedName>
</protein>
<feature type="transmembrane region" description="Helical" evidence="1">
    <location>
        <begin position="122"/>
        <end position="145"/>
    </location>
</feature>
<evidence type="ECO:0000256" key="1">
    <source>
        <dbReference type="SAM" id="Phobius"/>
    </source>
</evidence>
<proteinExistence type="predicted"/>